<feature type="active site" description="Acyl-thioester intermediate" evidence="2">
    <location>
        <position position="199"/>
    </location>
</feature>
<evidence type="ECO:0000256" key="3">
    <source>
        <dbReference type="SAM" id="Phobius"/>
    </source>
</evidence>
<dbReference type="InterPro" id="IPR042002">
    <property type="entry name" value="Sortase_C"/>
</dbReference>
<dbReference type="AlphaFoldDB" id="A0A395WCA9"/>
<dbReference type="CDD" id="cd05827">
    <property type="entry name" value="Sortase_C"/>
    <property type="match status" value="1"/>
</dbReference>
<dbReference type="Gene3D" id="2.40.260.10">
    <property type="entry name" value="Sortase"/>
    <property type="match status" value="1"/>
</dbReference>
<dbReference type="InterPro" id="IPR005754">
    <property type="entry name" value="Sortase"/>
</dbReference>
<dbReference type="EMBL" id="QRYQ01000007">
    <property type="protein sequence ID" value="RGU92192.1"/>
    <property type="molecule type" value="Genomic_DNA"/>
</dbReference>
<proteinExistence type="predicted"/>
<name>A0A395WCA9_9FIRM</name>
<keyword evidence="3" id="KW-1133">Transmembrane helix</keyword>
<reference evidence="4 5" key="1">
    <citation type="submission" date="2018-08" db="EMBL/GenBank/DDBJ databases">
        <title>A genome reference for cultivated species of the human gut microbiota.</title>
        <authorList>
            <person name="Zou Y."/>
            <person name="Xue W."/>
            <person name="Luo G."/>
        </authorList>
    </citation>
    <scope>NUCLEOTIDE SEQUENCE [LARGE SCALE GENOMIC DNA]</scope>
    <source>
        <strain evidence="4 5">AF15-20</strain>
    </source>
</reference>
<dbReference type="SUPFAM" id="SSF63817">
    <property type="entry name" value="Sortase"/>
    <property type="match status" value="1"/>
</dbReference>
<evidence type="ECO:0000256" key="1">
    <source>
        <dbReference type="ARBA" id="ARBA00022801"/>
    </source>
</evidence>
<keyword evidence="3" id="KW-0472">Membrane</keyword>
<gene>
    <name evidence="4" type="ORF">DWW32_05180</name>
</gene>
<protein>
    <submittedName>
        <fullName evidence="4">Class C sortase</fullName>
    </submittedName>
</protein>
<dbReference type="NCBIfam" id="TIGR01076">
    <property type="entry name" value="sortase_fam"/>
    <property type="match status" value="1"/>
</dbReference>
<dbReference type="RefSeq" id="WP_118325012.1">
    <property type="nucleotide sequence ID" value="NZ_CATXNH010000020.1"/>
</dbReference>
<evidence type="ECO:0000256" key="2">
    <source>
        <dbReference type="PIRSR" id="PIRSR605754-1"/>
    </source>
</evidence>
<dbReference type="InterPro" id="IPR023365">
    <property type="entry name" value="Sortase_dom-sf"/>
</dbReference>
<dbReference type="GO" id="GO:0016787">
    <property type="term" value="F:hydrolase activity"/>
    <property type="evidence" value="ECO:0007669"/>
    <property type="project" value="UniProtKB-KW"/>
</dbReference>
<dbReference type="NCBIfam" id="NF033745">
    <property type="entry name" value="class_C_sortase"/>
    <property type="match status" value="1"/>
</dbReference>
<sequence length="251" mass="29062">MYVKRKGKNNLLFFLGFLLCVLPILLNLVFQSRMENVISSFYLEEDTTQEKLVEDAYLNAELYNQQLFLNQERENYDTVLNFTSTQIMATIQIPVIDVDLAIYHGTSDEVLNRGIGHFEFSSLPVGGKNSHCILTGHRGLPSAKLFTRLDELKKKDQIYIHVCKKTLVYEVVDSFVVEPEDILDMAIEKDQDLLSLVTCTPYGINTKRLVVKAKRIFPKKKNQPRKSYSMREFLFLIIPVVFLIVFKVVRR</sequence>
<comment type="caution">
    <text evidence="4">The sequence shown here is derived from an EMBL/GenBank/DDBJ whole genome shotgun (WGS) entry which is preliminary data.</text>
</comment>
<keyword evidence="1" id="KW-0378">Hydrolase</keyword>
<accession>A0A395WCA9</accession>
<organism evidence="4 5">
    <name type="scientific">Holdemanella biformis</name>
    <dbReference type="NCBI Taxonomy" id="1735"/>
    <lineage>
        <taxon>Bacteria</taxon>
        <taxon>Bacillati</taxon>
        <taxon>Bacillota</taxon>
        <taxon>Erysipelotrichia</taxon>
        <taxon>Erysipelotrichales</taxon>
        <taxon>Erysipelotrichaceae</taxon>
        <taxon>Holdemanella</taxon>
    </lineage>
</organism>
<dbReference type="GeneID" id="66579450"/>
<dbReference type="Proteomes" id="UP000265489">
    <property type="component" value="Unassembled WGS sequence"/>
</dbReference>
<feature type="active site" description="Proton donor/acceptor" evidence="2">
    <location>
        <position position="137"/>
    </location>
</feature>
<dbReference type="Pfam" id="PF04203">
    <property type="entry name" value="Sortase"/>
    <property type="match status" value="1"/>
</dbReference>
<keyword evidence="3" id="KW-0812">Transmembrane</keyword>
<feature type="transmembrane region" description="Helical" evidence="3">
    <location>
        <begin position="233"/>
        <end position="249"/>
    </location>
</feature>
<evidence type="ECO:0000313" key="5">
    <source>
        <dbReference type="Proteomes" id="UP000265489"/>
    </source>
</evidence>
<evidence type="ECO:0000313" key="4">
    <source>
        <dbReference type="EMBL" id="RGU92192.1"/>
    </source>
</evidence>